<dbReference type="PANTHER" id="PTHR11645">
    <property type="entry name" value="PYRROLINE-5-CARBOXYLATE REDUCTASE"/>
    <property type="match status" value="1"/>
</dbReference>
<keyword evidence="5" id="KW-0963">Cytoplasm</keyword>
<comment type="function">
    <text evidence="4 5">Catalyzes the reduction of 1-pyrroline-5-carboxylate (PCA) to L-proline.</text>
</comment>
<feature type="domain" description="Pyrroline-5-carboxylate reductase catalytic N-terminal" evidence="8">
    <location>
        <begin position="7"/>
        <end position="101"/>
    </location>
</feature>
<evidence type="ECO:0000256" key="7">
    <source>
        <dbReference type="PIRSR" id="PIRSR000193-1"/>
    </source>
</evidence>
<dbReference type="PIRSF" id="PIRSF000193">
    <property type="entry name" value="Pyrrol-5-carb_rd"/>
    <property type="match status" value="1"/>
</dbReference>
<keyword evidence="5" id="KW-0028">Amino-acid biosynthesis</keyword>
<dbReference type="UniPathway" id="UPA00098">
    <property type="reaction ID" value="UER00361"/>
</dbReference>
<evidence type="ECO:0000256" key="3">
    <source>
        <dbReference type="ARBA" id="ARBA00023002"/>
    </source>
</evidence>
<evidence type="ECO:0000259" key="8">
    <source>
        <dbReference type="Pfam" id="PF03807"/>
    </source>
</evidence>
<dbReference type="InterPro" id="IPR000304">
    <property type="entry name" value="Pyrroline-COOH_reductase"/>
</dbReference>
<feature type="domain" description="Pyrroline-5-carboxylate reductase dimerisation" evidence="9">
    <location>
        <begin position="163"/>
        <end position="266"/>
    </location>
</feature>
<evidence type="ECO:0000256" key="5">
    <source>
        <dbReference type="HAMAP-Rule" id="MF_01925"/>
    </source>
</evidence>
<dbReference type="FunFam" id="1.10.3730.10:FF:000001">
    <property type="entry name" value="Pyrroline-5-carboxylate reductase"/>
    <property type="match status" value="1"/>
</dbReference>
<dbReference type="Pfam" id="PF03807">
    <property type="entry name" value="F420_oxidored"/>
    <property type="match status" value="1"/>
</dbReference>
<keyword evidence="5" id="KW-0641">Proline biosynthesis</keyword>
<sequence>MGKLSSTVAVVGAGSMGGAIASGLVVSGVAEPSRVMACDPSQEKLALLGEKGIQTFDDAATMLAADPDVVVLAVKPQVLPAVVSGIADKLVDREVISIAAGVPLATLEGLLPMSRVIRVMPNLPVQVLSGATAVCPGGRSSAEDVHVALQIFGALGTAKVMREDQLDAEGAVVSCGPAYVALFVDLLTRAGIENGLPASDCREMVLSTMRGVCTQLLESGEHPRVYMERVTSPGGTTAAGLRAMESQLSYSVYEAADAALERTRELAKGQ</sequence>
<evidence type="ECO:0000256" key="6">
    <source>
        <dbReference type="NCBIfam" id="TIGR00112"/>
    </source>
</evidence>
<accession>A0A1H1L1W7</accession>
<name>A0A1H1L1W7_9ACTN</name>
<dbReference type="EC" id="1.5.1.2" evidence="5 6"/>
<keyword evidence="2 5" id="KW-0521">NADP</keyword>
<comment type="similarity">
    <text evidence="1 5">Belongs to the pyrroline-5-carboxylate reductase family.</text>
</comment>
<comment type="catalytic activity">
    <reaction evidence="5">
        <text>L-proline + NADP(+) = (S)-1-pyrroline-5-carboxylate + NADPH + 2 H(+)</text>
        <dbReference type="Rhea" id="RHEA:14109"/>
        <dbReference type="ChEBI" id="CHEBI:15378"/>
        <dbReference type="ChEBI" id="CHEBI:17388"/>
        <dbReference type="ChEBI" id="CHEBI:57783"/>
        <dbReference type="ChEBI" id="CHEBI:58349"/>
        <dbReference type="ChEBI" id="CHEBI:60039"/>
        <dbReference type="EC" id="1.5.1.2"/>
    </reaction>
</comment>
<dbReference type="RefSeq" id="WP_245719317.1">
    <property type="nucleotide sequence ID" value="NZ_LT629759.1"/>
</dbReference>
<proteinExistence type="inferred from homology"/>
<evidence type="ECO:0000313" key="11">
    <source>
        <dbReference type="Proteomes" id="UP000199480"/>
    </source>
</evidence>
<dbReference type="GO" id="GO:0004735">
    <property type="term" value="F:pyrroline-5-carboxylate reductase activity"/>
    <property type="evidence" value="ECO:0007669"/>
    <property type="project" value="UniProtKB-UniRule"/>
</dbReference>
<dbReference type="Pfam" id="PF14748">
    <property type="entry name" value="P5CR_dimer"/>
    <property type="match status" value="1"/>
</dbReference>
<dbReference type="Gene3D" id="3.40.50.720">
    <property type="entry name" value="NAD(P)-binding Rossmann-like Domain"/>
    <property type="match status" value="1"/>
</dbReference>
<dbReference type="GO" id="GO:0005737">
    <property type="term" value="C:cytoplasm"/>
    <property type="evidence" value="ECO:0007669"/>
    <property type="project" value="UniProtKB-SubCell"/>
</dbReference>
<evidence type="ECO:0000256" key="4">
    <source>
        <dbReference type="ARBA" id="ARBA00058118"/>
    </source>
</evidence>
<keyword evidence="3 5" id="KW-0560">Oxidoreductase</keyword>
<dbReference type="InterPro" id="IPR029036">
    <property type="entry name" value="P5CR_dimer"/>
</dbReference>
<dbReference type="NCBIfam" id="TIGR00112">
    <property type="entry name" value="proC"/>
    <property type="match status" value="1"/>
</dbReference>
<comment type="subcellular location">
    <subcellularLocation>
        <location evidence="5">Cytoplasm</location>
    </subcellularLocation>
</comment>
<feature type="binding site" evidence="7">
    <location>
        <begin position="73"/>
        <end position="76"/>
    </location>
    <ligand>
        <name>NADP(+)</name>
        <dbReference type="ChEBI" id="CHEBI:58349"/>
    </ligand>
</feature>
<comment type="catalytic activity">
    <reaction evidence="5">
        <text>L-proline + NAD(+) = (S)-1-pyrroline-5-carboxylate + NADH + 2 H(+)</text>
        <dbReference type="Rhea" id="RHEA:14105"/>
        <dbReference type="ChEBI" id="CHEBI:15378"/>
        <dbReference type="ChEBI" id="CHEBI:17388"/>
        <dbReference type="ChEBI" id="CHEBI:57540"/>
        <dbReference type="ChEBI" id="CHEBI:57945"/>
        <dbReference type="ChEBI" id="CHEBI:60039"/>
        <dbReference type="EC" id="1.5.1.2"/>
    </reaction>
</comment>
<protein>
    <recommendedName>
        <fullName evidence="5 6">Pyrroline-5-carboxylate reductase</fullName>
        <shortName evidence="5">P5C reductase</shortName>
        <shortName evidence="5">P5CR</shortName>
        <ecNumber evidence="5 6">1.5.1.2</ecNumber>
    </recommendedName>
    <alternativeName>
        <fullName evidence="5">PCA reductase</fullName>
    </alternativeName>
</protein>
<gene>
    <name evidence="5" type="primary">proC</name>
    <name evidence="10" type="ORF">SAMN04489857_0629</name>
</gene>
<comment type="pathway">
    <text evidence="5">Amino-acid biosynthesis; L-proline biosynthesis; L-proline from L-glutamate 5-semialdehyde: step 1/1.</text>
</comment>
<dbReference type="PANTHER" id="PTHR11645:SF0">
    <property type="entry name" value="PYRROLINE-5-CARBOXYLATE REDUCTASE 3"/>
    <property type="match status" value="1"/>
</dbReference>
<dbReference type="InterPro" id="IPR008927">
    <property type="entry name" value="6-PGluconate_DH-like_C_sf"/>
</dbReference>
<evidence type="ECO:0000256" key="2">
    <source>
        <dbReference type="ARBA" id="ARBA00022857"/>
    </source>
</evidence>
<dbReference type="SUPFAM" id="SSF51735">
    <property type="entry name" value="NAD(P)-binding Rossmann-fold domains"/>
    <property type="match status" value="1"/>
</dbReference>
<dbReference type="Proteomes" id="UP000199480">
    <property type="component" value="Chromosome I"/>
</dbReference>
<dbReference type="GeneID" id="78500004"/>
<evidence type="ECO:0000256" key="1">
    <source>
        <dbReference type="ARBA" id="ARBA00005525"/>
    </source>
</evidence>
<reference evidence="11" key="1">
    <citation type="submission" date="2016-10" db="EMBL/GenBank/DDBJ databases">
        <authorList>
            <person name="Varghese N."/>
            <person name="Submissions S."/>
        </authorList>
    </citation>
    <scope>NUCLEOTIDE SEQUENCE [LARGE SCALE GENOMIC DNA]</scope>
    <source>
        <strain evidence="11">DSM 22620</strain>
    </source>
</reference>
<dbReference type="Gene3D" id="1.10.3730.10">
    <property type="entry name" value="ProC C-terminal domain-like"/>
    <property type="match status" value="1"/>
</dbReference>
<dbReference type="GO" id="GO:0055129">
    <property type="term" value="P:L-proline biosynthetic process"/>
    <property type="evidence" value="ECO:0007669"/>
    <property type="project" value="UniProtKB-UniRule"/>
</dbReference>
<dbReference type="InterPro" id="IPR028939">
    <property type="entry name" value="P5C_Rdtase_cat_N"/>
</dbReference>
<dbReference type="HAMAP" id="MF_01925">
    <property type="entry name" value="P5C_reductase"/>
    <property type="match status" value="1"/>
</dbReference>
<dbReference type="InterPro" id="IPR036291">
    <property type="entry name" value="NAD(P)-bd_dom_sf"/>
</dbReference>
<evidence type="ECO:0000259" key="9">
    <source>
        <dbReference type="Pfam" id="PF14748"/>
    </source>
</evidence>
<dbReference type="EMBL" id="LT629759">
    <property type="protein sequence ID" value="SDR68513.1"/>
    <property type="molecule type" value="Genomic_DNA"/>
</dbReference>
<organism evidence="10 11">
    <name type="scientific">Parafannyhessea umbonata</name>
    <dbReference type="NCBI Taxonomy" id="604330"/>
    <lineage>
        <taxon>Bacteria</taxon>
        <taxon>Bacillati</taxon>
        <taxon>Actinomycetota</taxon>
        <taxon>Coriobacteriia</taxon>
        <taxon>Coriobacteriales</taxon>
        <taxon>Atopobiaceae</taxon>
        <taxon>Parafannyhessea</taxon>
    </lineage>
</organism>
<evidence type="ECO:0000313" key="10">
    <source>
        <dbReference type="EMBL" id="SDR68513.1"/>
    </source>
</evidence>
<dbReference type="AlphaFoldDB" id="A0A1H1L1W7"/>
<dbReference type="SUPFAM" id="SSF48179">
    <property type="entry name" value="6-phosphogluconate dehydrogenase C-terminal domain-like"/>
    <property type="match status" value="1"/>
</dbReference>